<dbReference type="STRING" id="442341.SAMN04487959_10348"/>
<keyword evidence="4 6" id="KW-1133">Transmembrane helix</keyword>
<sequence length="465" mass="50107">MTRRAAWSARSARGISDVMHKAMARLKGEMALALFRTFVARGIAALGSLLLVVVLGRLYGPEGVGAFALAQSVILGAALLARYGMDNALMRFVGQNARSRHTLTYLSWGLRKAGGLSIVAAVVIFLGRHTFEWLFGSQALSEVLIGIAIATPAFTLAFLLAGFMKGIGRPATACLLENGSISLAAAGVLLALHWAIPAVGVIAIGWAFAVAAWLVVLQGAWQLLAWQRGREQPWEDAECVSRQVFNRSSRAFFVLNLAEFLQTVVSIWIAGFLLTSSELGLFKSAQQMALLIMFILMVINAIFPPRFARLYHEGNHQGLARLARQGALLGTLLASPLLLVCLVVPQWVLGWMGDEFVQAAPLLRIIAVAQLVNVATGSVGFLLNMTGHEALMRNIALSANAIGIGLFMILIPLFDELGAALALASVLVLQNVIALLFVWRRLGIWMMPLPNLFRLAGIPTTHSPA</sequence>
<evidence type="ECO:0000256" key="1">
    <source>
        <dbReference type="ARBA" id="ARBA00004651"/>
    </source>
</evidence>
<keyword evidence="5 6" id="KW-0472">Membrane</keyword>
<feature type="transmembrane region" description="Helical" evidence="6">
    <location>
        <begin position="139"/>
        <end position="163"/>
    </location>
</feature>
<name>A0A1I2ZCS6_9GAMM</name>
<dbReference type="PANTHER" id="PTHR30250">
    <property type="entry name" value="PST FAMILY PREDICTED COLANIC ACID TRANSPORTER"/>
    <property type="match status" value="1"/>
</dbReference>
<evidence type="ECO:0000256" key="4">
    <source>
        <dbReference type="ARBA" id="ARBA00022989"/>
    </source>
</evidence>
<proteinExistence type="predicted"/>
<feature type="transmembrane region" description="Helical" evidence="6">
    <location>
        <begin position="175"/>
        <end position="196"/>
    </location>
</feature>
<dbReference type="GO" id="GO:0005886">
    <property type="term" value="C:plasma membrane"/>
    <property type="evidence" value="ECO:0007669"/>
    <property type="project" value="UniProtKB-SubCell"/>
</dbReference>
<feature type="transmembrane region" description="Helical" evidence="6">
    <location>
        <begin position="326"/>
        <end position="349"/>
    </location>
</feature>
<evidence type="ECO:0000256" key="6">
    <source>
        <dbReference type="SAM" id="Phobius"/>
    </source>
</evidence>
<feature type="transmembrane region" description="Helical" evidence="6">
    <location>
        <begin position="361"/>
        <end position="383"/>
    </location>
</feature>
<evidence type="ECO:0000313" key="7">
    <source>
        <dbReference type="EMBL" id="SFH35668.1"/>
    </source>
</evidence>
<feature type="transmembrane region" description="Helical" evidence="6">
    <location>
        <begin position="395"/>
        <end position="414"/>
    </location>
</feature>
<organism evidence="7 8">
    <name type="scientific">Modicisalibacter xianhensis</name>
    <dbReference type="NCBI Taxonomy" id="442341"/>
    <lineage>
        <taxon>Bacteria</taxon>
        <taxon>Pseudomonadati</taxon>
        <taxon>Pseudomonadota</taxon>
        <taxon>Gammaproteobacteria</taxon>
        <taxon>Oceanospirillales</taxon>
        <taxon>Halomonadaceae</taxon>
        <taxon>Modicisalibacter</taxon>
    </lineage>
</organism>
<feature type="transmembrane region" description="Helical" evidence="6">
    <location>
        <begin position="285"/>
        <end position="305"/>
    </location>
</feature>
<feature type="transmembrane region" description="Helical" evidence="6">
    <location>
        <begin position="64"/>
        <end position="84"/>
    </location>
</feature>
<gene>
    <name evidence="7" type="ORF">SAMN04487959_10348</name>
</gene>
<protein>
    <submittedName>
        <fullName evidence="7">Membrane protein involved in the export of O-antigen and teichoic acid</fullName>
    </submittedName>
</protein>
<feature type="transmembrane region" description="Helical" evidence="6">
    <location>
        <begin position="251"/>
        <end position="273"/>
    </location>
</feature>
<reference evidence="7 8" key="1">
    <citation type="submission" date="2016-10" db="EMBL/GenBank/DDBJ databases">
        <authorList>
            <person name="de Groot N.N."/>
        </authorList>
    </citation>
    <scope>NUCLEOTIDE SEQUENCE [LARGE SCALE GENOMIC DNA]</scope>
    <source>
        <strain evidence="7 8">CGMCC 1.6848</strain>
    </source>
</reference>
<dbReference type="PANTHER" id="PTHR30250:SF11">
    <property type="entry name" value="O-ANTIGEN TRANSPORTER-RELATED"/>
    <property type="match status" value="1"/>
</dbReference>
<evidence type="ECO:0000256" key="2">
    <source>
        <dbReference type="ARBA" id="ARBA00022475"/>
    </source>
</evidence>
<feature type="transmembrane region" description="Helical" evidence="6">
    <location>
        <begin position="420"/>
        <end position="439"/>
    </location>
</feature>
<keyword evidence="2" id="KW-1003">Cell membrane</keyword>
<feature type="transmembrane region" description="Helical" evidence="6">
    <location>
        <begin position="105"/>
        <end position="127"/>
    </location>
</feature>
<keyword evidence="3 6" id="KW-0812">Transmembrane</keyword>
<feature type="transmembrane region" description="Helical" evidence="6">
    <location>
        <begin position="202"/>
        <end position="224"/>
    </location>
</feature>
<keyword evidence="8" id="KW-1185">Reference proteome</keyword>
<comment type="subcellular location">
    <subcellularLocation>
        <location evidence="1">Cell membrane</location>
        <topology evidence="1">Multi-pass membrane protein</topology>
    </subcellularLocation>
</comment>
<evidence type="ECO:0000256" key="3">
    <source>
        <dbReference type="ARBA" id="ARBA00022692"/>
    </source>
</evidence>
<dbReference type="AlphaFoldDB" id="A0A1I2ZCS6"/>
<accession>A0A1I2ZCS6</accession>
<feature type="transmembrane region" description="Helical" evidence="6">
    <location>
        <begin position="33"/>
        <end position="58"/>
    </location>
</feature>
<evidence type="ECO:0000313" key="8">
    <source>
        <dbReference type="Proteomes" id="UP000199040"/>
    </source>
</evidence>
<dbReference type="Pfam" id="PF01943">
    <property type="entry name" value="Polysacc_synt"/>
    <property type="match status" value="1"/>
</dbReference>
<dbReference type="InterPro" id="IPR050833">
    <property type="entry name" value="Poly_Biosynth_Transport"/>
</dbReference>
<dbReference type="EMBL" id="FOPY01000003">
    <property type="protein sequence ID" value="SFH35668.1"/>
    <property type="molecule type" value="Genomic_DNA"/>
</dbReference>
<dbReference type="InterPro" id="IPR002797">
    <property type="entry name" value="Polysacc_synth"/>
</dbReference>
<evidence type="ECO:0000256" key="5">
    <source>
        <dbReference type="ARBA" id="ARBA00023136"/>
    </source>
</evidence>
<dbReference type="Proteomes" id="UP000199040">
    <property type="component" value="Unassembled WGS sequence"/>
</dbReference>